<dbReference type="Gene3D" id="2.160.20.10">
    <property type="entry name" value="Single-stranded right-handed beta-helix, Pectin lyase-like"/>
    <property type="match status" value="1"/>
</dbReference>
<evidence type="ECO:0000256" key="1">
    <source>
        <dbReference type="SAM" id="Phobius"/>
    </source>
</evidence>
<dbReference type="InterPro" id="IPR012334">
    <property type="entry name" value="Pectin_lyas_fold"/>
</dbReference>
<organism evidence="2 3">
    <name type="scientific">Candidatus Nomurabacteria bacterium GW2011_GWB1_37_5</name>
    <dbReference type="NCBI Taxonomy" id="1618742"/>
    <lineage>
        <taxon>Bacteria</taxon>
        <taxon>Candidatus Nomuraibacteriota</taxon>
    </lineage>
</organism>
<keyword evidence="1" id="KW-1133">Transmembrane helix</keyword>
<accession>A0A0G0K180</accession>
<keyword evidence="1" id="KW-0472">Membrane</keyword>
<evidence type="ECO:0000313" key="2">
    <source>
        <dbReference type="EMBL" id="KKQ34401.1"/>
    </source>
</evidence>
<keyword evidence="1" id="KW-0812">Transmembrane</keyword>
<dbReference type="SUPFAM" id="SSF51126">
    <property type="entry name" value="Pectin lyase-like"/>
    <property type="match status" value="1"/>
</dbReference>
<sequence>MSSYLNISRSNYFASLLFIIVIAGSIFFYHRVQAVDTTYTVCASGCDFTSLTSALANPGLGTLGNDTVQITADYVYVDAGSLILSVPDNVTVECLVGAPPFGNSGGAAQINLGSNVTIQDCTFENIDFSATNKTNVNLINDTFSDVTSGDVSFIETNGFKISDNTEIQRIDIRNSDNGIIDNNSFECRFYDNCISTTVSGGSYSISADIPSNIDITNNTITNFRTGTLGDFISLDAGENINFTGNTIKSDVELDDNFVPMLTMQNAEAYIAGNYFLFPEKVPAATNDTWGVNIRVNVANATVVAEHNTFILNGTGSILGGSSCFGVFDDNNPAFTPTISLTADYNLCYNPSVDAGGTGVQLNYDSSSINMIFDNSYNGFYNLSDLINNTNPTPPLLFTSLDGTTTTADPVLRTENVDTLDDYDPVSMSRYLDVNGINDIGALSAVRLVDYLIDDDCVVDYTSCVSNDSDILNTVIKSGDTIEIASGIYPPMTLDGPLNSITIEGAGSSTIFDASGVGSTLTLIDIDDSNINDIKLQSSTAPTITTYEITRARYTDSITTYDQFVNLDPEIPNGVFIIKGPPIANECENDIIDSDGADVTAAVGTATDNWNLVLMDYLGNKLTGFAPNNFISSALDFEGCADPGDITVEYFINDIFTVSGGIFTYNQAVADLVGVSVKLGDTDPPALTRIITQPSEGGILIENSDDHKSWKFKSDQWCHCLNKKCSK</sequence>
<feature type="transmembrane region" description="Helical" evidence="1">
    <location>
        <begin position="12"/>
        <end position="30"/>
    </location>
</feature>
<name>A0A0G0K180_9BACT</name>
<protein>
    <submittedName>
        <fullName evidence="2">Uncharacterized protein</fullName>
    </submittedName>
</protein>
<dbReference type="EMBL" id="LBTF01000050">
    <property type="protein sequence ID" value="KKQ34401.1"/>
    <property type="molecule type" value="Genomic_DNA"/>
</dbReference>
<dbReference type="AlphaFoldDB" id="A0A0G0K180"/>
<gene>
    <name evidence="2" type="ORF">US50_C0050G0009</name>
</gene>
<evidence type="ECO:0000313" key="3">
    <source>
        <dbReference type="Proteomes" id="UP000033876"/>
    </source>
</evidence>
<proteinExistence type="predicted"/>
<dbReference type="PATRIC" id="fig|1618742.3.peg.725"/>
<comment type="caution">
    <text evidence="2">The sequence shown here is derived from an EMBL/GenBank/DDBJ whole genome shotgun (WGS) entry which is preliminary data.</text>
</comment>
<dbReference type="InterPro" id="IPR011050">
    <property type="entry name" value="Pectin_lyase_fold/virulence"/>
</dbReference>
<reference evidence="2 3" key="1">
    <citation type="journal article" date="2015" name="Nature">
        <title>rRNA introns, odd ribosomes, and small enigmatic genomes across a large radiation of phyla.</title>
        <authorList>
            <person name="Brown C.T."/>
            <person name="Hug L.A."/>
            <person name="Thomas B.C."/>
            <person name="Sharon I."/>
            <person name="Castelle C.J."/>
            <person name="Singh A."/>
            <person name="Wilkins M.J."/>
            <person name="Williams K.H."/>
            <person name="Banfield J.F."/>
        </authorList>
    </citation>
    <scope>NUCLEOTIDE SEQUENCE [LARGE SCALE GENOMIC DNA]</scope>
</reference>
<dbReference type="Proteomes" id="UP000033876">
    <property type="component" value="Unassembled WGS sequence"/>
</dbReference>